<evidence type="ECO:0000313" key="1">
    <source>
        <dbReference type="EMBL" id="XAF70839.1"/>
    </source>
</evidence>
<gene>
    <name evidence="1" type="ORF">QQM35_01600</name>
</gene>
<organism evidence="1 2">
    <name type="scientific">Staphylococcus hsinchuensis</name>
    <dbReference type="NCBI Taxonomy" id="3051183"/>
    <lineage>
        <taxon>Bacteria</taxon>
        <taxon>Bacillati</taxon>
        <taxon>Bacillota</taxon>
        <taxon>Bacilli</taxon>
        <taxon>Bacillales</taxon>
        <taxon>Staphylococcaceae</taxon>
        <taxon>Staphylococcus</taxon>
    </lineage>
</organism>
<keyword evidence="1" id="KW-0238">DNA-binding</keyword>
<dbReference type="RefSeq" id="WP_251517582.1">
    <property type="nucleotide sequence ID" value="NZ_CP128355.1"/>
</dbReference>
<dbReference type="SUPFAM" id="SSF47789">
    <property type="entry name" value="C-terminal domain of RNA polymerase alpha subunit"/>
    <property type="match status" value="1"/>
</dbReference>
<dbReference type="GO" id="GO:0003677">
    <property type="term" value="F:DNA binding"/>
    <property type="evidence" value="ECO:0007669"/>
    <property type="project" value="UniProtKB-KW"/>
</dbReference>
<dbReference type="Gene3D" id="1.10.150.20">
    <property type="entry name" value="5' to 3' exonuclease, C-terminal subdomain"/>
    <property type="match status" value="1"/>
</dbReference>
<name>A0ABZ3EDB3_9STAP</name>
<protein>
    <submittedName>
        <fullName evidence="1">DNA-binding protein</fullName>
    </submittedName>
</protein>
<reference evidence="1 2" key="1">
    <citation type="journal article" date="2024" name="Pathogens">
        <title>Staphylococcus hsinchuensis sp. nov., Isolated from Soymilk.</title>
        <authorList>
            <person name="Wang Y.T."/>
            <person name="Lin Y.C."/>
            <person name="Hsieh Y.H."/>
            <person name="Lin Y.T."/>
            <person name="Hamada M."/>
            <person name="Chen C.C."/>
            <person name="Liou J.S."/>
            <person name="Lee A.Y."/>
            <person name="Zhang W.L."/>
            <person name="Chen Y.T."/>
            <person name="Huang C.H."/>
        </authorList>
    </citation>
    <scope>NUCLEOTIDE SEQUENCE [LARGE SCALE GENOMIC DNA]</scope>
    <source>
        <strain evidence="1 2">H164</strain>
    </source>
</reference>
<dbReference type="Gene3D" id="3.10.450.50">
    <property type="match status" value="1"/>
</dbReference>
<sequence length="198" mass="22239">MTTALPNIGKPAKNALDNLGVTTLEEVAEYERLALLDTHGVGPKAIERLQTALKEIGLNFKHEAITNLPFEFEGDLNCDNAPKRRRMIDFIIGIATIDDALLKKIADDNMVWEIAGYNQETYSLEDFISELNEHKTAITSIEVKHNISHGKMGSVDGKQITKDGTITHFADFFEFESHKKDAKIKKVTSYVIMEEEDD</sequence>
<evidence type="ECO:0000313" key="2">
    <source>
        <dbReference type="Proteomes" id="UP001436297"/>
    </source>
</evidence>
<accession>A0ABZ3EDB3</accession>
<proteinExistence type="predicted"/>
<dbReference type="EMBL" id="CP128355">
    <property type="protein sequence ID" value="XAF70839.1"/>
    <property type="molecule type" value="Genomic_DNA"/>
</dbReference>
<dbReference type="Proteomes" id="UP001436297">
    <property type="component" value="Chromosome"/>
</dbReference>
<keyword evidence="2" id="KW-1185">Reference proteome</keyword>